<evidence type="ECO:0000256" key="1">
    <source>
        <dbReference type="SAM" id="Phobius"/>
    </source>
</evidence>
<sequence length="104" mass="12328">MKNKKIKKINFFILIRYLYPITIIIIIIALFILIRFLYNNVYQTIIEAELITDLRKEISDQNLEKDKFDKVIDEIEQKTNSEKINTADIKDPFQNLITTPPPTI</sequence>
<dbReference type="EMBL" id="PEZY01000005">
    <property type="protein sequence ID" value="PIS06185.1"/>
    <property type="molecule type" value="Genomic_DNA"/>
</dbReference>
<evidence type="ECO:0000313" key="2">
    <source>
        <dbReference type="EMBL" id="PIS06185.1"/>
    </source>
</evidence>
<evidence type="ECO:0000313" key="3">
    <source>
        <dbReference type="Proteomes" id="UP000229056"/>
    </source>
</evidence>
<keyword evidence="1" id="KW-0812">Transmembrane</keyword>
<proteinExistence type="predicted"/>
<name>A0A2H0W4B2_9BACT</name>
<dbReference type="AlphaFoldDB" id="A0A2H0W4B2"/>
<comment type="caution">
    <text evidence="2">The sequence shown here is derived from an EMBL/GenBank/DDBJ whole genome shotgun (WGS) entry which is preliminary data.</text>
</comment>
<feature type="transmembrane region" description="Helical" evidence="1">
    <location>
        <begin position="12"/>
        <end position="38"/>
    </location>
</feature>
<reference evidence="3" key="1">
    <citation type="submission" date="2017-09" db="EMBL/GenBank/DDBJ databases">
        <title>Depth-based differentiation of microbial function through sediment-hosted aquifers and enrichment of novel symbionts in the deep terrestrial subsurface.</title>
        <authorList>
            <person name="Probst A.J."/>
            <person name="Ladd B."/>
            <person name="Jarett J.K."/>
            <person name="Geller-Mcgrath D.E."/>
            <person name="Sieber C.M.K."/>
            <person name="Emerson J.B."/>
            <person name="Anantharaman K."/>
            <person name="Thomas B.C."/>
            <person name="Malmstrom R."/>
            <person name="Stieglmeier M."/>
            <person name="Klingl A."/>
            <person name="Woyke T."/>
            <person name="Ryan C.M."/>
            <person name="Banfield J.F."/>
        </authorList>
    </citation>
    <scope>NUCLEOTIDE SEQUENCE [LARGE SCALE GENOMIC DNA]</scope>
</reference>
<keyword evidence="1" id="KW-1133">Transmembrane helix</keyword>
<protein>
    <submittedName>
        <fullName evidence="2">Uncharacterized protein</fullName>
    </submittedName>
</protein>
<organism evidence="2 3">
    <name type="scientific">Candidatus Buchananbacteria bacterium CG10_big_fil_rev_8_21_14_0_10_33_19</name>
    <dbReference type="NCBI Taxonomy" id="1974525"/>
    <lineage>
        <taxon>Bacteria</taxon>
        <taxon>Candidatus Buchananiibacteriota</taxon>
    </lineage>
</organism>
<gene>
    <name evidence="2" type="ORF">COT80_01270</name>
</gene>
<accession>A0A2H0W4B2</accession>
<dbReference type="Proteomes" id="UP000229056">
    <property type="component" value="Unassembled WGS sequence"/>
</dbReference>
<keyword evidence="1" id="KW-0472">Membrane</keyword>